<dbReference type="PANTHER" id="PTHR30511:SF0">
    <property type="entry name" value="ALANINE RACEMASE, CATABOLIC-RELATED"/>
    <property type="match status" value="1"/>
</dbReference>
<feature type="active site" description="Proton acceptor; specific for L-alanine" evidence="5">
    <location>
        <position position="271"/>
    </location>
</feature>
<feature type="active site" description="Proton acceptor; specific for D-alanine" evidence="5">
    <location>
        <position position="44"/>
    </location>
</feature>
<dbReference type="EMBL" id="NEVP01000007">
    <property type="protein sequence ID" value="OZI50259.1"/>
    <property type="molecule type" value="Genomic_DNA"/>
</dbReference>
<dbReference type="CDD" id="cd06827">
    <property type="entry name" value="PLPDE_III_AR_proteobact"/>
    <property type="match status" value="1"/>
</dbReference>
<name>A0A261TKX1_9BORD</name>
<keyword evidence="10" id="KW-1185">Reference proteome</keyword>
<evidence type="ECO:0000313" key="10">
    <source>
        <dbReference type="Proteomes" id="UP000216913"/>
    </source>
</evidence>
<keyword evidence="4 5" id="KW-0413">Isomerase</keyword>
<protein>
    <recommendedName>
        <fullName evidence="5">Alanine racemase</fullName>
        <ecNumber evidence="5">5.1.1.1</ecNumber>
    </recommendedName>
</protein>
<dbReference type="EC" id="5.1.1.1" evidence="5"/>
<evidence type="ECO:0000313" key="9">
    <source>
        <dbReference type="EMBL" id="OZI50259.1"/>
    </source>
</evidence>
<comment type="function">
    <text evidence="5">Catalyzes the interconversion of L-alanine and D-alanine. May also act on other amino acids.</text>
</comment>
<gene>
    <name evidence="9" type="ORF">CAL25_13135</name>
</gene>
<dbReference type="InterPro" id="IPR001608">
    <property type="entry name" value="Ala_racemase_N"/>
</dbReference>
<dbReference type="AlphaFoldDB" id="A0A261TKX1"/>
<evidence type="ECO:0000256" key="6">
    <source>
        <dbReference type="PIRSR" id="PIRSR600821-50"/>
    </source>
</evidence>
<feature type="domain" description="Alanine racemase C-terminal" evidence="8">
    <location>
        <begin position="250"/>
        <end position="375"/>
    </location>
</feature>
<dbReference type="SMART" id="SM01005">
    <property type="entry name" value="Ala_racemase_C"/>
    <property type="match status" value="1"/>
</dbReference>
<accession>A0A261TKX1</accession>
<evidence type="ECO:0000259" key="8">
    <source>
        <dbReference type="SMART" id="SM01005"/>
    </source>
</evidence>
<dbReference type="InterPro" id="IPR011079">
    <property type="entry name" value="Ala_racemase_C"/>
</dbReference>
<dbReference type="InterPro" id="IPR000821">
    <property type="entry name" value="Ala_racemase"/>
</dbReference>
<dbReference type="Pfam" id="PF00842">
    <property type="entry name" value="Ala_racemase_C"/>
    <property type="match status" value="1"/>
</dbReference>
<dbReference type="HAMAP" id="MF_01201">
    <property type="entry name" value="Ala_racemase"/>
    <property type="match status" value="1"/>
</dbReference>
<dbReference type="InterPro" id="IPR009006">
    <property type="entry name" value="Ala_racemase/Decarboxylase_C"/>
</dbReference>
<dbReference type="Gene3D" id="3.20.20.10">
    <property type="entry name" value="Alanine racemase"/>
    <property type="match status" value="1"/>
</dbReference>
<comment type="catalytic activity">
    <reaction evidence="1 5">
        <text>L-alanine = D-alanine</text>
        <dbReference type="Rhea" id="RHEA:20249"/>
        <dbReference type="ChEBI" id="CHEBI:57416"/>
        <dbReference type="ChEBI" id="CHEBI:57972"/>
        <dbReference type="EC" id="5.1.1.1"/>
    </reaction>
</comment>
<dbReference type="GO" id="GO:0005829">
    <property type="term" value="C:cytosol"/>
    <property type="evidence" value="ECO:0007669"/>
    <property type="project" value="TreeGrafter"/>
</dbReference>
<comment type="cofactor">
    <cofactor evidence="2 5 6">
        <name>pyridoxal 5'-phosphate</name>
        <dbReference type="ChEBI" id="CHEBI:597326"/>
    </cofactor>
</comment>
<dbReference type="GO" id="GO:0030632">
    <property type="term" value="P:D-alanine biosynthetic process"/>
    <property type="evidence" value="ECO:0007669"/>
    <property type="project" value="UniProtKB-UniRule"/>
</dbReference>
<feature type="binding site" evidence="5 7">
    <location>
        <position position="319"/>
    </location>
    <ligand>
        <name>substrate</name>
    </ligand>
</feature>
<feature type="modified residue" description="N6-(pyridoxal phosphate)lysine" evidence="5 6">
    <location>
        <position position="44"/>
    </location>
</feature>
<dbReference type="Gene3D" id="2.40.37.10">
    <property type="entry name" value="Lyase, Ornithine Decarboxylase, Chain A, domain 1"/>
    <property type="match status" value="1"/>
</dbReference>
<comment type="similarity">
    <text evidence="5">Belongs to the alanine racemase family.</text>
</comment>
<dbReference type="FunFam" id="3.20.20.10:FF:000002">
    <property type="entry name" value="Alanine racemase"/>
    <property type="match status" value="1"/>
</dbReference>
<dbReference type="PROSITE" id="PS00395">
    <property type="entry name" value="ALANINE_RACEMASE"/>
    <property type="match status" value="1"/>
</dbReference>
<feature type="binding site" evidence="5 7">
    <location>
        <position position="139"/>
    </location>
    <ligand>
        <name>substrate</name>
    </ligand>
</feature>
<dbReference type="InterPro" id="IPR020622">
    <property type="entry name" value="Ala_racemase_pyridoxalP-BS"/>
</dbReference>
<evidence type="ECO:0000256" key="1">
    <source>
        <dbReference type="ARBA" id="ARBA00000316"/>
    </source>
</evidence>
<organism evidence="9 10">
    <name type="scientific">Bordetella genomosp. 5</name>
    <dbReference type="NCBI Taxonomy" id="1395608"/>
    <lineage>
        <taxon>Bacteria</taxon>
        <taxon>Pseudomonadati</taxon>
        <taxon>Pseudomonadota</taxon>
        <taxon>Betaproteobacteria</taxon>
        <taxon>Burkholderiales</taxon>
        <taxon>Alcaligenaceae</taxon>
        <taxon>Bordetella</taxon>
    </lineage>
</organism>
<dbReference type="OrthoDB" id="9813814at2"/>
<evidence type="ECO:0000256" key="4">
    <source>
        <dbReference type="ARBA" id="ARBA00023235"/>
    </source>
</evidence>
<dbReference type="PRINTS" id="PR00992">
    <property type="entry name" value="ALARACEMASE"/>
</dbReference>
<dbReference type="Proteomes" id="UP000216913">
    <property type="component" value="Unassembled WGS sequence"/>
</dbReference>
<evidence type="ECO:0000256" key="2">
    <source>
        <dbReference type="ARBA" id="ARBA00001933"/>
    </source>
</evidence>
<comment type="pathway">
    <text evidence="5">Amino-acid biosynthesis; D-alanine biosynthesis; D-alanine from L-alanine: step 1/1.</text>
</comment>
<dbReference type="SUPFAM" id="SSF50621">
    <property type="entry name" value="Alanine racemase C-terminal domain-like"/>
    <property type="match status" value="1"/>
</dbReference>
<dbReference type="PANTHER" id="PTHR30511">
    <property type="entry name" value="ALANINE RACEMASE"/>
    <property type="match status" value="1"/>
</dbReference>
<dbReference type="GO" id="GO:0030170">
    <property type="term" value="F:pyridoxal phosphate binding"/>
    <property type="evidence" value="ECO:0007669"/>
    <property type="project" value="UniProtKB-UniRule"/>
</dbReference>
<proteinExistence type="inferred from homology"/>
<sequence length="375" mass="39419">MPRPISVSIAPAALRHNLSVVREHLDRTAERAGGTPASIWAVIKANAYGHGIEQAVSGFSDAQGLAMLDLQEAVRCREAGWGGPILLLEGFFEPDDLDIVDRYHLTTSVHNREQLDMLAHAKLSRRVDIMLKLNTGMNRLGFSAHSYGPAHARALQLQERGQLGTVGKMTHFACADGEQGVAAQMNVFNANTQGLAAGPVSVCNSAATLRYAEIAVGDAQTTHWVRPGICLYGASPFADADAASFGLRPAMTLRSELLSVQEIPAGAAVGYGATFTAPAPMRIGVVACGYADGYPRHAGTGTPVTVGGVTTRLVGRVSMDMLMVDLDPVPGAAFGTPVVLWGEGGPSVDEVATHAGTIGYELLCAVAPRVPRFVV</sequence>
<comment type="caution">
    <text evidence="9">The sequence shown here is derived from an EMBL/GenBank/DDBJ whole genome shotgun (WGS) entry which is preliminary data.</text>
</comment>
<evidence type="ECO:0000256" key="5">
    <source>
        <dbReference type="HAMAP-Rule" id="MF_01201"/>
    </source>
</evidence>
<dbReference type="RefSeq" id="WP_094800586.1">
    <property type="nucleotide sequence ID" value="NZ_NEVN01000007.1"/>
</dbReference>
<keyword evidence="3 5" id="KW-0663">Pyridoxal phosphate</keyword>
<reference evidence="9 10" key="1">
    <citation type="submission" date="2017-05" db="EMBL/GenBank/DDBJ databases">
        <title>Complete and WGS of Bordetella genogroups.</title>
        <authorList>
            <person name="Spilker T."/>
            <person name="LiPuma J."/>
        </authorList>
    </citation>
    <scope>NUCLEOTIDE SEQUENCE [LARGE SCALE GENOMIC DNA]</scope>
    <source>
        <strain evidence="9 10">AU10456</strain>
    </source>
</reference>
<dbReference type="UniPathway" id="UPA00042">
    <property type="reaction ID" value="UER00497"/>
</dbReference>
<dbReference type="SUPFAM" id="SSF51419">
    <property type="entry name" value="PLP-binding barrel"/>
    <property type="match status" value="1"/>
</dbReference>
<evidence type="ECO:0000256" key="3">
    <source>
        <dbReference type="ARBA" id="ARBA00022898"/>
    </source>
</evidence>
<dbReference type="InterPro" id="IPR029066">
    <property type="entry name" value="PLP-binding_barrel"/>
</dbReference>
<dbReference type="GO" id="GO:0008784">
    <property type="term" value="F:alanine racemase activity"/>
    <property type="evidence" value="ECO:0007669"/>
    <property type="project" value="UniProtKB-UniRule"/>
</dbReference>
<evidence type="ECO:0000256" key="7">
    <source>
        <dbReference type="PIRSR" id="PIRSR600821-52"/>
    </source>
</evidence>
<dbReference type="Pfam" id="PF01168">
    <property type="entry name" value="Ala_racemase_N"/>
    <property type="match status" value="1"/>
</dbReference>
<dbReference type="NCBIfam" id="TIGR00492">
    <property type="entry name" value="alr"/>
    <property type="match status" value="1"/>
</dbReference>